<dbReference type="Gene3D" id="3.40.50.300">
    <property type="entry name" value="P-loop containing nucleotide triphosphate hydrolases"/>
    <property type="match status" value="1"/>
</dbReference>
<evidence type="ECO:0000313" key="10">
    <source>
        <dbReference type="EMBL" id="CCH62687.1"/>
    </source>
</evidence>
<name>I2H8I5_HENB6</name>
<evidence type="ECO:0000256" key="5">
    <source>
        <dbReference type="ARBA" id="ARBA00022727"/>
    </source>
</evidence>
<keyword evidence="11" id="KW-1185">Reference proteome</keyword>
<dbReference type="InParanoid" id="I2H8I5"/>
<dbReference type="SUPFAM" id="SSF52540">
    <property type="entry name" value="P-loop containing nucleoside triphosphate hydrolases"/>
    <property type="match status" value="1"/>
</dbReference>
<dbReference type="GO" id="GO:0006233">
    <property type="term" value="P:dTDP biosynthetic process"/>
    <property type="evidence" value="ECO:0007669"/>
    <property type="project" value="EnsemblFungi"/>
</dbReference>
<evidence type="ECO:0000313" key="11">
    <source>
        <dbReference type="Proteomes" id="UP000002866"/>
    </source>
</evidence>
<dbReference type="GO" id="GO:0006227">
    <property type="term" value="P:dUDP biosynthetic process"/>
    <property type="evidence" value="ECO:0007669"/>
    <property type="project" value="EnsemblFungi"/>
</dbReference>
<dbReference type="Proteomes" id="UP000002866">
    <property type="component" value="Chromosome 9"/>
</dbReference>
<dbReference type="PANTHER" id="PTHR10344:SF1">
    <property type="entry name" value="THYMIDYLATE KINASE"/>
    <property type="match status" value="1"/>
</dbReference>
<dbReference type="GO" id="GO:0005829">
    <property type="term" value="C:cytosol"/>
    <property type="evidence" value="ECO:0007669"/>
    <property type="project" value="TreeGrafter"/>
</dbReference>
<dbReference type="InterPro" id="IPR018095">
    <property type="entry name" value="Thymidylate_kin_CS"/>
</dbReference>
<dbReference type="GO" id="GO:0120136">
    <property type="term" value="F:dUMP kinase activity"/>
    <property type="evidence" value="ECO:0007669"/>
    <property type="project" value="EnsemblFungi"/>
</dbReference>
<comment type="similarity">
    <text evidence="2">Belongs to the thymidylate kinase family.</text>
</comment>
<keyword evidence="5" id="KW-0545">Nucleotide biosynthesis</keyword>
<protein>
    <recommendedName>
        <fullName evidence="3">dTMP kinase</fullName>
        <ecNumber evidence="3">2.7.4.9</ecNumber>
    </recommendedName>
</protein>
<dbReference type="InterPro" id="IPR018094">
    <property type="entry name" value="Thymidylate_kinase"/>
</dbReference>
<dbReference type="AlphaFoldDB" id="I2H8I5"/>
<dbReference type="GO" id="GO:0005634">
    <property type="term" value="C:nucleus"/>
    <property type="evidence" value="ECO:0007669"/>
    <property type="project" value="EnsemblFungi"/>
</dbReference>
<evidence type="ECO:0000256" key="2">
    <source>
        <dbReference type="ARBA" id="ARBA00009776"/>
    </source>
</evidence>
<proteinExistence type="inferred from homology"/>
<dbReference type="STRING" id="1071380.I2H8I5"/>
<dbReference type="GO" id="GO:0005524">
    <property type="term" value="F:ATP binding"/>
    <property type="evidence" value="ECO:0007669"/>
    <property type="project" value="UniProtKB-KW"/>
</dbReference>
<reference evidence="10 11" key="1">
    <citation type="journal article" date="2011" name="Proc. Natl. Acad. Sci. U.S.A.">
        <title>Evolutionary erosion of yeast sex chromosomes by mating-type switching accidents.</title>
        <authorList>
            <person name="Gordon J.L."/>
            <person name="Armisen D."/>
            <person name="Proux-Wera E."/>
            <person name="Oheigeartaigh S.S."/>
            <person name="Byrne K.P."/>
            <person name="Wolfe K.H."/>
        </authorList>
    </citation>
    <scope>NUCLEOTIDE SEQUENCE [LARGE SCALE GENOMIC DNA]</scope>
    <source>
        <strain evidence="11">ATCC 34711 / CBS 6284 / DSM 70876 / NBRC 10599 / NRRL Y-10934 / UCD 77-7</strain>
    </source>
</reference>
<dbReference type="HOGENOM" id="CLU_049131_3_2_1"/>
<dbReference type="OrthoDB" id="425602at2759"/>
<dbReference type="FunCoup" id="I2H8I5">
    <property type="interactions" value="774"/>
</dbReference>
<dbReference type="InterPro" id="IPR027417">
    <property type="entry name" value="P-loop_NTPase"/>
</dbReference>
<dbReference type="eggNOG" id="KOG3327">
    <property type="taxonomic scope" value="Eukaryota"/>
</dbReference>
<evidence type="ECO:0000256" key="4">
    <source>
        <dbReference type="ARBA" id="ARBA00022679"/>
    </source>
</evidence>
<keyword evidence="4" id="KW-0808">Transferase</keyword>
<evidence type="ECO:0000256" key="1">
    <source>
        <dbReference type="ARBA" id="ARBA00004992"/>
    </source>
</evidence>
<dbReference type="EC" id="2.7.4.9" evidence="3"/>
<dbReference type="PROSITE" id="PS01331">
    <property type="entry name" value="THYMIDYLATE_KINASE"/>
    <property type="match status" value="1"/>
</dbReference>
<comment type="pathway">
    <text evidence="1">Pyrimidine metabolism; dTTP biosynthesis.</text>
</comment>
<feature type="domain" description="Thymidylate kinase-like" evidence="9">
    <location>
        <begin position="9"/>
        <end position="185"/>
    </location>
</feature>
<sequence length="242" mass="27710">MTRGRLILFEGLDRTGKTTQSEALLKYLNLQGDQSSSSKRCELIKFPERSTPIGKLINNYLVDKSFKLPDQSIHLLFSSNRWELTEQIKSSLQKGNDVLLDRYVFSGIAYSLAKDTERMDFDWCLSPDIGLIKPDLTIFLTTDSDISTSNQINNRSGFGAERYEKSDFQLKVKAKFDIVFNYFFKDYTKSSSATTSNMYTSSDGITTLLKVNVIDKDIPTVFKEITNCVNDFKLVTDDYKYF</sequence>
<dbReference type="RefSeq" id="XP_004182206.1">
    <property type="nucleotide sequence ID" value="XM_004182158.1"/>
</dbReference>
<dbReference type="Pfam" id="PF02223">
    <property type="entry name" value="Thymidylate_kin"/>
    <property type="match status" value="1"/>
</dbReference>
<dbReference type="KEGG" id="tbl:TBLA_0I00220"/>
<keyword evidence="8" id="KW-0067">ATP-binding</keyword>
<dbReference type="HAMAP" id="MF_00165">
    <property type="entry name" value="Thymidylate_kinase"/>
    <property type="match status" value="1"/>
</dbReference>
<keyword evidence="7" id="KW-0418">Kinase</keyword>
<evidence type="ECO:0000256" key="3">
    <source>
        <dbReference type="ARBA" id="ARBA00012980"/>
    </source>
</evidence>
<dbReference type="NCBIfam" id="TIGR00041">
    <property type="entry name" value="DTMP_kinase"/>
    <property type="match status" value="1"/>
</dbReference>
<evidence type="ECO:0000259" key="9">
    <source>
        <dbReference type="Pfam" id="PF02223"/>
    </source>
</evidence>
<dbReference type="InterPro" id="IPR039430">
    <property type="entry name" value="Thymidylate_kin-like_dom"/>
</dbReference>
<evidence type="ECO:0000256" key="8">
    <source>
        <dbReference type="ARBA" id="ARBA00022840"/>
    </source>
</evidence>
<dbReference type="PANTHER" id="PTHR10344">
    <property type="entry name" value="THYMIDYLATE KINASE"/>
    <property type="match status" value="1"/>
</dbReference>
<dbReference type="GO" id="GO:0006235">
    <property type="term" value="P:dTTP biosynthetic process"/>
    <property type="evidence" value="ECO:0007669"/>
    <property type="project" value="EnsemblFungi"/>
</dbReference>
<evidence type="ECO:0000256" key="7">
    <source>
        <dbReference type="ARBA" id="ARBA00022777"/>
    </source>
</evidence>
<accession>I2H8I5</accession>
<dbReference type="EMBL" id="HE806324">
    <property type="protein sequence ID" value="CCH62687.1"/>
    <property type="molecule type" value="Genomic_DNA"/>
</dbReference>
<dbReference type="GO" id="GO:0004798">
    <property type="term" value="F:dTMP kinase activity"/>
    <property type="evidence" value="ECO:0007669"/>
    <property type="project" value="UniProtKB-EC"/>
</dbReference>
<gene>
    <name evidence="10" type="primary">TBLA0I00220</name>
    <name evidence="10" type="ORF">TBLA_0I00220</name>
</gene>
<dbReference type="GeneID" id="14497892"/>
<keyword evidence="6" id="KW-0547">Nucleotide-binding</keyword>
<organism evidence="10 11">
    <name type="scientific">Henningerozyma blattae (strain ATCC 34711 / CBS 6284 / DSM 70876 / NBRC 10599 / NRRL Y-10934 / UCD 77-7)</name>
    <name type="common">Yeast</name>
    <name type="synonym">Tetrapisispora blattae</name>
    <dbReference type="NCBI Taxonomy" id="1071380"/>
    <lineage>
        <taxon>Eukaryota</taxon>
        <taxon>Fungi</taxon>
        <taxon>Dikarya</taxon>
        <taxon>Ascomycota</taxon>
        <taxon>Saccharomycotina</taxon>
        <taxon>Saccharomycetes</taxon>
        <taxon>Saccharomycetales</taxon>
        <taxon>Saccharomycetaceae</taxon>
        <taxon>Henningerozyma</taxon>
    </lineage>
</organism>
<dbReference type="OMA" id="YWHQFDA"/>
<dbReference type="CDD" id="cd01672">
    <property type="entry name" value="TMPK"/>
    <property type="match status" value="1"/>
</dbReference>
<dbReference type="GO" id="GO:0004550">
    <property type="term" value="F:nucleoside diphosphate kinase activity"/>
    <property type="evidence" value="ECO:0007669"/>
    <property type="project" value="EnsemblFungi"/>
</dbReference>
<evidence type="ECO:0000256" key="6">
    <source>
        <dbReference type="ARBA" id="ARBA00022741"/>
    </source>
</evidence>